<dbReference type="InterPro" id="IPR001680">
    <property type="entry name" value="WD40_rpt"/>
</dbReference>
<evidence type="ECO:0000256" key="2">
    <source>
        <dbReference type="SAM" id="MobiDB-lite"/>
    </source>
</evidence>
<feature type="region of interest" description="Disordered" evidence="2">
    <location>
        <begin position="1"/>
        <end position="28"/>
    </location>
</feature>
<dbReference type="GO" id="GO:0071013">
    <property type="term" value="C:catalytic step 2 spliceosome"/>
    <property type="evidence" value="ECO:0007669"/>
    <property type="project" value="InterPro"/>
</dbReference>
<evidence type="ECO:0000256" key="1">
    <source>
        <dbReference type="PROSITE-ProRule" id="PRU00221"/>
    </source>
</evidence>
<proteinExistence type="predicted"/>
<dbReference type="OrthoDB" id="191139at2759"/>
<dbReference type="AlphaFoldDB" id="A0A9W8H495"/>
<evidence type="ECO:0000313" key="4">
    <source>
        <dbReference type="Proteomes" id="UP001140172"/>
    </source>
</evidence>
<dbReference type="PANTHER" id="PTHR43979:SF1">
    <property type="entry name" value="PRE-MRNA-PROCESSING FACTOR 17"/>
    <property type="match status" value="1"/>
</dbReference>
<keyword evidence="1" id="KW-0853">WD repeat</keyword>
<keyword evidence="4" id="KW-1185">Reference proteome</keyword>
<feature type="repeat" description="WD" evidence="1">
    <location>
        <begin position="329"/>
        <end position="361"/>
    </location>
</feature>
<dbReference type="GO" id="GO:0003729">
    <property type="term" value="F:mRNA binding"/>
    <property type="evidence" value="ECO:0007669"/>
    <property type="project" value="TreeGrafter"/>
</dbReference>
<dbReference type="SMART" id="SM00320">
    <property type="entry name" value="WD40"/>
    <property type="match status" value="5"/>
</dbReference>
<evidence type="ECO:0000313" key="3">
    <source>
        <dbReference type="EMBL" id="KAJ2776300.1"/>
    </source>
</evidence>
<feature type="repeat" description="WD" evidence="1">
    <location>
        <begin position="243"/>
        <end position="284"/>
    </location>
</feature>
<dbReference type="InterPro" id="IPR002347">
    <property type="entry name" value="SDR_fam"/>
</dbReference>
<comment type="caution">
    <text evidence="3">The sequence shown here is derived from an EMBL/GenBank/DDBJ whole genome shotgun (WGS) entry which is preliminary data.</text>
</comment>
<gene>
    <name evidence="3" type="ORF">GGI15_004887</name>
</gene>
<dbReference type="InterPro" id="IPR032847">
    <property type="entry name" value="PRPF17"/>
</dbReference>
<organism evidence="3 4">
    <name type="scientific">Coemansia interrupta</name>
    <dbReference type="NCBI Taxonomy" id="1126814"/>
    <lineage>
        <taxon>Eukaryota</taxon>
        <taxon>Fungi</taxon>
        <taxon>Fungi incertae sedis</taxon>
        <taxon>Zoopagomycota</taxon>
        <taxon>Kickxellomycotina</taxon>
        <taxon>Kickxellomycetes</taxon>
        <taxon>Kickxellales</taxon>
        <taxon>Kickxellaceae</taxon>
        <taxon>Coemansia</taxon>
    </lineage>
</organism>
<dbReference type="InterPro" id="IPR036322">
    <property type="entry name" value="WD40_repeat_dom_sf"/>
</dbReference>
<dbReference type="Gene3D" id="3.40.50.720">
    <property type="entry name" value="NAD(P)-binding Rossmann-like Domain"/>
    <property type="match status" value="1"/>
</dbReference>
<name>A0A9W8H495_9FUNG</name>
<dbReference type="CDD" id="cd00200">
    <property type="entry name" value="WD40"/>
    <property type="match status" value="1"/>
</dbReference>
<dbReference type="SUPFAM" id="SSF50978">
    <property type="entry name" value="WD40 repeat-like"/>
    <property type="match status" value="1"/>
</dbReference>
<accession>A0A9W8H495</accession>
<dbReference type="PROSITE" id="PS50082">
    <property type="entry name" value="WD_REPEATS_2"/>
    <property type="match status" value="3"/>
</dbReference>
<reference evidence="3" key="1">
    <citation type="submission" date="2022-07" db="EMBL/GenBank/DDBJ databases">
        <title>Phylogenomic reconstructions and comparative analyses of Kickxellomycotina fungi.</title>
        <authorList>
            <person name="Reynolds N.K."/>
            <person name="Stajich J.E."/>
            <person name="Barry K."/>
            <person name="Grigoriev I.V."/>
            <person name="Crous P."/>
            <person name="Smith M.E."/>
        </authorList>
    </citation>
    <scope>NUCLEOTIDE SEQUENCE</scope>
    <source>
        <strain evidence="3">BCRC 34489</strain>
    </source>
</reference>
<sequence>MTQPLEGPIDSEGTFVSKVNPQGTSGHAEVQAVDETVFRSQERMFRQHGTARDPSTSVQGTDSYIQGVAASLGKNNRNLKRKAKGDVSVISGPNAYLGPWAGYEGETKGQTTGPTPEQQAEFDLRQAGGVTATGPTKKPKGGLYIDGQEERSVFHGQSEYDSLGRTYMHIPSQYRREVSFEDLSQQSSFVPKRLVKEWKSAHPGGVSAIRFMPSSGHLLLSSGMDGTVKIYDAHSSYALRRTFIGHSKAVRDISFSPTGTTFLSSSYDSYTKLWDTETGKCLQRFEVKGKKIPNVARFYPEDPNVFLVGQSDKKIVQWDIRANEIVQQYNQHLDAINSLTFFDSSRRFISTSDDKSMRVWEFGIPVVIKLIADPSMHAVPSVALHPSNKWLVGQSMDNRLVVYSTSDKFRQNRRKEFTGHFIDGRYKWLRDLTDAYERAGIWLCRALWLPGVLLAIHLSLCESFYCFIQRFFPSENKAEQQINTYIRQHRQKISQQSSKVQSIPRVAIVTGANGDIGLETARAIGRAGFTTILACRNLKRGQRALRELQDTTGLNAFVLMELDLSSFMSIERFVSDFLKAHTQLNLLVCNAGTAFSHYDTTYDGLESQFGTNYVGHYLLINRLLPLMKQSLSPRITIASSIAACMVNQIDYSRVTDVWRFNRFINYSTSKLALLTYSNALARQLRNTSITVNAFHPGLVQTSLYRNMAFSMLPGIHEFRNWLWLDQKKGSVTSIYLALSTDLEGKSGGYYAREQPTAVHPDSMLVNVQDRLCKFTEVLVASNTHAPSLLDSINGPRSE</sequence>
<dbReference type="Pfam" id="PF00106">
    <property type="entry name" value="adh_short"/>
    <property type="match status" value="1"/>
</dbReference>
<dbReference type="PRINTS" id="PR00081">
    <property type="entry name" value="GDHRDH"/>
</dbReference>
<dbReference type="Gene3D" id="2.130.10.10">
    <property type="entry name" value="YVTN repeat-like/Quinoprotein amine dehydrogenase"/>
    <property type="match status" value="1"/>
</dbReference>
<dbReference type="Pfam" id="PF00400">
    <property type="entry name" value="WD40"/>
    <property type="match status" value="3"/>
</dbReference>
<dbReference type="InterPro" id="IPR036291">
    <property type="entry name" value="NAD(P)-bd_dom_sf"/>
</dbReference>
<dbReference type="SUPFAM" id="SSF51735">
    <property type="entry name" value="NAD(P)-binding Rossmann-fold domains"/>
    <property type="match status" value="1"/>
</dbReference>
<protein>
    <submittedName>
        <fullName evidence="3">Uncharacterized protein</fullName>
    </submittedName>
</protein>
<dbReference type="PROSITE" id="PS50294">
    <property type="entry name" value="WD_REPEATS_REGION"/>
    <property type="match status" value="3"/>
</dbReference>
<dbReference type="PANTHER" id="PTHR43979">
    <property type="entry name" value="PRE-MRNA-PROCESSING FACTOR 17"/>
    <property type="match status" value="1"/>
</dbReference>
<dbReference type="Proteomes" id="UP001140172">
    <property type="component" value="Unassembled WGS sequence"/>
</dbReference>
<dbReference type="GO" id="GO:0000398">
    <property type="term" value="P:mRNA splicing, via spliceosome"/>
    <property type="evidence" value="ECO:0007669"/>
    <property type="project" value="InterPro"/>
</dbReference>
<feature type="repeat" description="WD" evidence="1">
    <location>
        <begin position="199"/>
        <end position="241"/>
    </location>
</feature>
<dbReference type="InterPro" id="IPR015943">
    <property type="entry name" value="WD40/YVTN_repeat-like_dom_sf"/>
</dbReference>
<dbReference type="EMBL" id="JANBUM010000506">
    <property type="protein sequence ID" value="KAJ2776300.1"/>
    <property type="molecule type" value="Genomic_DNA"/>
</dbReference>